<feature type="domain" description="ABC transporter" evidence="5">
    <location>
        <begin position="89"/>
        <end position="321"/>
    </location>
</feature>
<dbReference type="InterPro" id="IPR027417">
    <property type="entry name" value="P-loop_NTPase"/>
</dbReference>
<keyword evidence="2" id="KW-0813">Transport</keyword>
<dbReference type="Proteomes" id="UP000179769">
    <property type="component" value="Unassembled WGS sequence"/>
</dbReference>
<dbReference type="EMBL" id="MAXA01000224">
    <property type="protein sequence ID" value="OHV27207.1"/>
    <property type="molecule type" value="Genomic_DNA"/>
</dbReference>
<reference evidence="7" key="1">
    <citation type="submission" date="2016-07" db="EMBL/GenBank/DDBJ databases">
        <title>Frankia sp. NRRL B-16219 Genome sequencing.</title>
        <authorList>
            <person name="Ghodhbane-Gtari F."/>
            <person name="Swanson E."/>
            <person name="Gueddou A."/>
            <person name="Louati M."/>
            <person name="Nouioui I."/>
            <person name="Hezbri K."/>
            <person name="Abebe-Akele F."/>
            <person name="Simpson S."/>
            <person name="Morris K."/>
            <person name="Thomas K."/>
            <person name="Gtari M."/>
            <person name="Tisa L.S."/>
        </authorList>
    </citation>
    <scope>NUCLEOTIDE SEQUENCE [LARGE SCALE GENOMIC DNA]</scope>
    <source>
        <strain evidence="7">NRRL B-16219</strain>
    </source>
</reference>
<proteinExistence type="inferred from homology"/>
<evidence type="ECO:0000256" key="3">
    <source>
        <dbReference type="ARBA" id="ARBA00022741"/>
    </source>
</evidence>
<name>A0A1S1Q0W3_9ACTN</name>
<dbReference type="InterPro" id="IPR017871">
    <property type="entry name" value="ABC_transporter-like_CS"/>
</dbReference>
<dbReference type="GO" id="GO:0016887">
    <property type="term" value="F:ATP hydrolysis activity"/>
    <property type="evidence" value="ECO:0007669"/>
    <property type="project" value="InterPro"/>
</dbReference>
<dbReference type="CDD" id="cd03235">
    <property type="entry name" value="ABC_Metallic_Cations"/>
    <property type="match status" value="1"/>
</dbReference>
<keyword evidence="3" id="KW-0547">Nucleotide-binding</keyword>
<comment type="caution">
    <text evidence="6">The sequence shown here is derived from an EMBL/GenBank/DDBJ whole genome shotgun (WGS) entry which is preliminary data.</text>
</comment>
<dbReference type="SMART" id="SM00382">
    <property type="entry name" value="AAA"/>
    <property type="match status" value="1"/>
</dbReference>
<organism evidence="6 7">
    <name type="scientific">Parafrankia soli</name>
    <dbReference type="NCBI Taxonomy" id="2599596"/>
    <lineage>
        <taxon>Bacteria</taxon>
        <taxon>Bacillati</taxon>
        <taxon>Actinomycetota</taxon>
        <taxon>Actinomycetes</taxon>
        <taxon>Frankiales</taxon>
        <taxon>Frankiaceae</taxon>
        <taxon>Parafrankia</taxon>
    </lineage>
</organism>
<keyword evidence="4 6" id="KW-0067">ATP-binding</keyword>
<comment type="similarity">
    <text evidence="1">Belongs to the ABC transporter superfamily.</text>
</comment>
<dbReference type="PROSITE" id="PS50893">
    <property type="entry name" value="ABC_TRANSPORTER_2"/>
    <property type="match status" value="1"/>
</dbReference>
<evidence type="ECO:0000256" key="1">
    <source>
        <dbReference type="ARBA" id="ARBA00005417"/>
    </source>
</evidence>
<evidence type="ECO:0000259" key="5">
    <source>
        <dbReference type="PROSITE" id="PS50893"/>
    </source>
</evidence>
<dbReference type="Gene3D" id="3.40.50.300">
    <property type="entry name" value="P-loop containing nucleotide triphosphate hydrolases"/>
    <property type="match status" value="1"/>
</dbReference>
<evidence type="ECO:0000313" key="6">
    <source>
        <dbReference type="EMBL" id="OHV27207.1"/>
    </source>
</evidence>
<dbReference type="Pfam" id="PF00005">
    <property type="entry name" value="ABC_tran"/>
    <property type="match status" value="1"/>
</dbReference>
<dbReference type="PANTHER" id="PTHR42734:SF5">
    <property type="entry name" value="IRON TRANSPORT SYSTEM ATP-BINDING PROTEIN HI_0361-RELATED"/>
    <property type="match status" value="1"/>
</dbReference>
<accession>A0A1S1Q0W3</accession>
<evidence type="ECO:0000256" key="2">
    <source>
        <dbReference type="ARBA" id="ARBA00022448"/>
    </source>
</evidence>
<dbReference type="SUPFAM" id="SSF52540">
    <property type="entry name" value="P-loop containing nucleoside triphosphate hydrolases"/>
    <property type="match status" value="1"/>
</dbReference>
<evidence type="ECO:0000256" key="4">
    <source>
        <dbReference type="ARBA" id="ARBA00022840"/>
    </source>
</evidence>
<dbReference type="GO" id="GO:0005524">
    <property type="term" value="F:ATP binding"/>
    <property type="evidence" value="ECO:0007669"/>
    <property type="project" value="UniProtKB-KW"/>
</dbReference>
<protein>
    <submittedName>
        <fullName evidence="6">ABC transporter ATP-binding protein</fullName>
    </submittedName>
</protein>
<dbReference type="OrthoDB" id="5296765at2"/>
<dbReference type="RefSeq" id="WP_071064955.1">
    <property type="nucleotide sequence ID" value="NZ_MAXA01000224.1"/>
</dbReference>
<evidence type="ECO:0000313" key="7">
    <source>
        <dbReference type="Proteomes" id="UP000179769"/>
    </source>
</evidence>
<dbReference type="PANTHER" id="PTHR42734">
    <property type="entry name" value="METAL TRANSPORT SYSTEM ATP-BINDING PROTEIN TM_0124-RELATED"/>
    <property type="match status" value="1"/>
</dbReference>
<dbReference type="AlphaFoldDB" id="A0A1S1Q0W3"/>
<sequence length="334" mass="33621">MDRWSIMTGNAQAPCLTAPDGPDGAPSPVAIPTTAAPVAAVATALAADAIALPDQVGAVIPDTAIPGAAIPGTAAGESGGQAGAAPAALSLEHASIAYGRVPVLHGVHGVLHPGRTLALIGPNGAGKSTLIKAVLGLVPVVDGLITVLGRPPGAARREVAYVPQADTLDPDFPISVGQVVLMGRYRGIGWIRRPGRADRAAAQAALEAVGLAHRARDRFGTLSGGQRQRVLLARAIAAQPRLLLLDEPFNGVDVVSQDALLAALSTLTAAGTAVVVSTHDLALAQLISDEVCLLSGRQITFGPPAEALTAEPLRAAYGGAALEIDGRGVVVTRV</sequence>
<gene>
    <name evidence="6" type="ORF">BBK14_04835</name>
</gene>
<dbReference type="PROSITE" id="PS00211">
    <property type="entry name" value="ABC_TRANSPORTER_1"/>
    <property type="match status" value="1"/>
</dbReference>
<keyword evidence="7" id="KW-1185">Reference proteome</keyword>
<dbReference type="InterPro" id="IPR003593">
    <property type="entry name" value="AAA+_ATPase"/>
</dbReference>
<dbReference type="InterPro" id="IPR003439">
    <property type="entry name" value="ABC_transporter-like_ATP-bd"/>
</dbReference>
<dbReference type="InterPro" id="IPR050153">
    <property type="entry name" value="Metal_Ion_Import_ABC"/>
</dbReference>